<dbReference type="EMBL" id="JANVFO010000022">
    <property type="protein sequence ID" value="KAJ3732776.1"/>
    <property type="molecule type" value="Genomic_DNA"/>
</dbReference>
<keyword evidence="6 11" id="KW-0949">S-adenosyl-L-methionine</keyword>
<dbReference type="InterPro" id="IPR030445">
    <property type="entry name" value="H3-K79_meTrfase"/>
</dbReference>
<feature type="domain" description="DOT1" evidence="12">
    <location>
        <begin position="1"/>
        <end position="230"/>
    </location>
</feature>
<accession>A0AA38JAY7</accession>
<keyword evidence="7 11" id="KW-0156">Chromatin regulator</keyword>
<dbReference type="GO" id="GO:0005634">
    <property type="term" value="C:nucleus"/>
    <property type="evidence" value="ECO:0007669"/>
    <property type="project" value="UniProtKB-SubCell"/>
</dbReference>
<evidence type="ECO:0000256" key="2">
    <source>
        <dbReference type="ARBA" id="ARBA00012190"/>
    </source>
</evidence>
<dbReference type="GO" id="GO:0000077">
    <property type="term" value="P:DNA damage checkpoint signaling"/>
    <property type="evidence" value="ECO:0007669"/>
    <property type="project" value="TreeGrafter"/>
</dbReference>
<comment type="caution">
    <text evidence="13">The sequence shown here is derived from an EMBL/GenBank/DDBJ whole genome shotgun (WGS) entry which is preliminary data.</text>
</comment>
<evidence type="ECO:0000256" key="10">
    <source>
        <dbReference type="ARBA" id="ARBA00047770"/>
    </source>
</evidence>
<dbReference type="AlphaFoldDB" id="A0AA38JAY7"/>
<dbReference type="CDD" id="cd02440">
    <property type="entry name" value="AdoMet_MTases"/>
    <property type="match status" value="1"/>
</dbReference>
<dbReference type="GO" id="GO:0140956">
    <property type="term" value="F:histone H3K79 trimethyltransferase activity"/>
    <property type="evidence" value="ECO:0007669"/>
    <property type="project" value="UniProtKB-EC"/>
</dbReference>
<evidence type="ECO:0000256" key="1">
    <source>
        <dbReference type="ARBA" id="ARBA00004123"/>
    </source>
</evidence>
<dbReference type="EC" id="2.1.1.360" evidence="2 11"/>
<reference evidence="13" key="2">
    <citation type="journal article" date="2023" name="Proc. Natl. Acad. Sci. U.S.A.">
        <title>A global phylogenomic analysis of the shiitake genus Lentinula.</title>
        <authorList>
            <person name="Sierra-Patev S."/>
            <person name="Min B."/>
            <person name="Naranjo-Ortiz M."/>
            <person name="Looney B."/>
            <person name="Konkel Z."/>
            <person name="Slot J.C."/>
            <person name="Sakamoto Y."/>
            <person name="Steenwyk J.L."/>
            <person name="Rokas A."/>
            <person name="Carro J."/>
            <person name="Camarero S."/>
            <person name="Ferreira P."/>
            <person name="Molpeceres G."/>
            <person name="Ruiz-Duenas F.J."/>
            <person name="Serrano A."/>
            <person name="Henrissat B."/>
            <person name="Drula E."/>
            <person name="Hughes K.W."/>
            <person name="Mata J.L."/>
            <person name="Ishikawa N.K."/>
            <person name="Vargas-Isla R."/>
            <person name="Ushijima S."/>
            <person name="Smith C.A."/>
            <person name="Donoghue J."/>
            <person name="Ahrendt S."/>
            <person name="Andreopoulos W."/>
            <person name="He G."/>
            <person name="LaButti K."/>
            <person name="Lipzen A."/>
            <person name="Ng V."/>
            <person name="Riley R."/>
            <person name="Sandor L."/>
            <person name="Barry K."/>
            <person name="Martinez A.T."/>
            <person name="Xiao Y."/>
            <person name="Gibbons J.G."/>
            <person name="Terashima K."/>
            <person name="Grigoriev I.V."/>
            <person name="Hibbett D."/>
        </authorList>
    </citation>
    <scope>NUCLEOTIDE SEQUENCE</scope>
    <source>
        <strain evidence="13">ET3784</strain>
    </source>
</reference>
<evidence type="ECO:0000256" key="8">
    <source>
        <dbReference type="ARBA" id="ARBA00023242"/>
    </source>
</evidence>
<keyword evidence="8 11" id="KW-0539">Nucleus</keyword>
<dbReference type="PANTHER" id="PTHR21451:SF0">
    <property type="entry name" value="HISTONE-LYSINE N-METHYLTRANSFERASE, H3 LYSINE-79 SPECIFIC"/>
    <property type="match status" value="1"/>
</dbReference>
<dbReference type="GO" id="GO:0006281">
    <property type="term" value="P:DNA repair"/>
    <property type="evidence" value="ECO:0007669"/>
    <property type="project" value="TreeGrafter"/>
</dbReference>
<evidence type="ECO:0000256" key="11">
    <source>
        <dbReference type="RuleBase" id="RU271113"/>
    </source>
</evidence>
<dbReference type="InterPro" id="IPR029063">
    <property type="entry name" value="SAM-dependent_MTases_sf"/>
</dbReference>
<name>A0AA38JAY7_9AGAR</name>
<dbReference type="Proteomes" id="UP001176059">
    <property type="component" value="Unassembled WGS sequence"/>
</dbReference>
<evidence type="ECO:0000313" key="13">
    <source>
        <dbReference type="EMBL" id="KAJ3732776.1"/>
    </source>
</evidence>
<organism evidence="13 14">
    <name type="scientific">Lentinula guzmanii</name>
    <dbReference type="NCBI Taxonomy" id="2804957"/>
    <lineage>
        <taxon>Eukaryota</taxon>
        <taxon>Fungi</taxon>
        <taxon>Dikarya</taxon>
        <taxon>Basidiomycota</taxon>
        <taxon>Agaricomycotina</taxon>
        <taxon>Agaricomycetes</taxon>
        <taxon>Agaricomycetidae</taxon>
        <taxon>Agaricales</taxon>
        <taxon>Marasmiineae</taxon>
        <taxon>Omphalotaceae</taxon>
        <taxon>Lentinula</taxon>
    </lineage>
</organism>
<gene>
    <name evidence="13" type="ORF">DFJ43DRAFT_996701</name>
</gene>
<sequence>MNRLFAQTPRLSQQSLFSPILEGSYGRCIKPYLNLLPASGNHVYGEFMPPMLDFIFKRAQLDTNSVFLDLGSGVGTAVAQAAFACQCFSYGIEIREPIAKLGDKMIHDIQVRCGLWGVPFGKVELELGDMCKSPRVIQLMGVADLVLINNKVFNAILMEQIKCLFHHLKKGSIVVSTQSFTLCSTTRRGTQTRHALNDPSLQFKTETLEYKPEWVSWGSKSGLFYWQTKM</sequence>
<evidence type="ECO:0000259" key="12">
    <source>
        <dbReference type="PROSITE" id="PS51569"/>
    </source>
</evidence>
<evidence type="ECO:0000256" key="9">
    <source>
        <dbReference type="ARBA" id="ARBA00029821"/>
    </source>
</evidence>
<comment type="catalytic activity">
    <reaction evidence="10 11">
        <text>L-lysyl(79)-[histone H3] + 3 S-adenosyl-L-methionine = N(6),N(6),N(6)-trimethyl-L-lysyl(79)-[histone H3] + 3 S-adenosyl-L-homocysteine + 3 H(+)</text>
        <dbReference type="Rhea" id="RHEA:60328"/>
        <dbReference type="Rhea" id="RHEA-COMP:15549"/>
        <dbReference type="Rhea" id="RHEA-COMP:15552"/>
        <dbReference type="ChEBI" id="CHEBI:15378"/>
        <dbReference type="ChEBI" id="CHEBI:29969"/>
        <dbReference type="ChEBI" id="CHEBI:57856"/>
        <dbReference type="ChEBI" id="CHEBI:59789"/>
        <dbReference type="ChEBI" id="CHEBI:61961"/>
        <dbReference type="EC" id="2.1.1.360"/>
    </reaction>
</comment>
<dbReference type="Pfam" id="PF08123">
    <property type="entry name" value="DOT1"/>
    <property type="match status" value="1"/>
</dbReference>
<dbReference type="PROSITE" id="PS51569">
    <property type="entry name" value="DOT1"/>
    <property type="match status" value="1"/>
</dbReference>
<dbReference type="GO" id="GO:0032259">
    <property type="term" value="P:methylation"/>
    <property type="evidence" value="ECO:0007669"/>
    <property type="project" value="UniProtKB-KW"/>
</dbReference>
<keyword evidence="4 11" id="KW-0489">Methyltransferase</keyword>
<evidence type="ECO:0000313" key="14">
    <source>
        <dbReference type="Proteomes" id="UP001176059"/>
    </source>
</evidence>
<dbReference type="Gene3D" id="3.40.50.150">
    <property type="entry name" value="Vaccinia Virus protein VP39"/>
    <property type="match status" value="1"/>
</dbReference>
<evidence type="ECO:0000256" key="5">
    <source>
        <dbReference type="ARBA" id="ARBA00022679"/>
    </source>
</evidence>
<evidence type="ECO:0000256" key="6">
    <source>
        <dbReference type="ARBA" id="ARBA00022691"/>
    </source>
</evidence>
<dbReference type="InterPro" id="IPR025789">
    <property type="entry name" value="DOT1_dom"/>
</dbReference>
<evidence type="ECO:0000256" key="3">
    <source>
        <dbReference type="ARBA" id="ARBA00020987"/>
    </source>
</evidence>
<proteinExistence type="inferred from homology"/>
<keyword evidence="5 11" id="KW-0808">Transferase</keyword>
<reference evidence="13" key="1">
    <citation type="submission" date="2022-08" db="EMBL/GenBank/DDBJ databases">
        <authorList>
            <consortium name="DOE Joint Genome Institute"/>
            <person name="Min B."/>
            <person name="Sierra-Patev S."/>
            <person name="Naranjo-Ortiz M."/>
            <person name="Looney B."/>
            <person name="Konkel Z."/>
            <person name="Slot J.C."/>
            <person name="Sakamoto Y."/>
            <person name="Steenwyk J.L."/>
            <person name="Rokas A."/>
            <person name="Carro J."/>
            <person name="Camarero S."/>
            <person name="Ferreira P."/>
            <person name="Molpeceres G."/>
            <person name="Ruiz-duenas F.J."/>
            <person name="Serrano A."/>
            <person name="Henrissat B."/>
            <person name="Drula E."/>
            <person name="Hughes K.W."/>
            <person name="Mata J.L."/>
            <person name="Ishikawa N.K."/>
            <person name="Vargas-Isla R."/>
            <person name="Ushijima S."/>
            <person name="Smith C.A."/>
            <person name="Ahrendt S."/>
            <person name="Andreopoulos W."/>
            <person name="He G."/>
            <person name="LaButti K."/>
            <person name="Lipzen A."/>
            <person name="Ng V."/>
            <person name="Riley R."/>
            <person name="Sandor L."/>
            <person name="Barry K."/>
            <person name="Martinez A.T."/>
            <person name="Xiao Y."/>
            <person name="Gibbons J.G."/>
            <person name="Terashima K."/>
            <person name="Hibbett D.S."/>
            <person name="Grigoriev I.V."/>
        </authorList>
    </citation>
    <scope>NUCLEOTIDE SEQUENCE</scope>
    <source>
        <strain evidence="13">ET3784</strain>
    </source>
</reference>
<comment type="miscellaneous">
    <text evidence="11">In contrast to other lysine histone methyltransferases, it does not contain a SET domain, suggesting the existence of another mechanism for methylation of lysine residues of histones.</text>
</comment>
<comment type="function">
    <text evidence="11">Histone methyltransferase that specifically trimethylates histone H3 to form H3K79me3. This methylation is required for telomere silencing and for the pachytene checkpoint during the meiotic cell cycle by allowing the recruitment of RAD9 to double strand breaks. Nucleosomes are preferred as substrate compared to free histone.</text>
</comment>
<evidence type="ECO:0000256" key="7">
    <source>
        <dbReference type="ARBA" id="ARBA00022853"/>
    </source>
</evidence>
<comment type="activity regulation">
    <text evidence="11">Ubiquitination of histone H2B to form H2BK123ub1 is required for efficient DOT1 methyltransferase activity on histone H3.</text>
</comment>
<protein>
    <recommendedName>
        <fullName evidence="3 11">Histone-lysine N-methyltransferase, H3 lysine-79 specific</fullName>
        <ecNumber evidence="2 11">2.1.1.360</ecNumber>
    </recommendedName>
    <alternativeName>
        <fullName evidence="9 11">Histone H3-K79 methyltransferase</fullName>
    </alternativeName>
</protein>
<comment type="similarity">
    <text evidence="11">Belongs to the class I-like SAM-binding methyltransferase superfamily. DOT1 family.</text>
</comment>
<keyword evidence="14" id="KW-1185">Reference proteome</keyword>
<evidence type="ECO:0000256" key="4">
    <source>
        <dbReference type="ARBA" id="ARBA00022603"/>
    </source>
</evidence>
<comment type="subcellular location">
    <subcellularLocation>
        <location evidence="1 11">Nucleus</location>
    </subcellularLocation>
</comment>
<dbReference type="PANTHER" id="PTHR21451">
    <property type="entry name" value="HISTONE H3 METHYLTRANSFERASE"/>
    <property type="match status" value="1"/>
</dbReference>
<dbReference type="SUPFAM" id="SSF53335">
    <property type="entry name" value="S-adenosyl-L-methionine-dependent methyltransferases"/>
    <property type="match status" value="1"/>
</dbReference>